<sequence>MFEAIGLFVLGLVLLALGGDSIVKAASGLAQRLGASPFVAGLLLVAFGTSLPELVVNARAFAVGAQELALGNAVGSNIVNVGLTLALAALAYPLVVRTRLLSPLLVLLAVASLALIVFGLDGAISRVEGIVLLLGFVAVLVFVLARARREPAALQESIAAYAATRTELGLNLIRLVIAGVVLYFGARWVVQAAPVIGAGWGMSPLLAGLLPVAIGTALPEVAAAIAAARRGQGDMVVGHVIGSSLFNLLVVVGGMAALRPMPLPASFVRLELPAAIVLVLMLYPMLRGDLKISRGEGAVLFVAFLAWVGLELALLN</sequence>
<feature type="transmembrane region" description="Helical" evidence="5">
    <location>
        <begin position="78"/>
        <end position="96"/>
    </location>
</feature>
<comment type="caution">
    <text evidence="7">The sequence shown here is derived from an EMBL/GenBank/DDBJ whole genome shotgun (WGS) entry which is preliminary data.</text>
</comment>
<keyword evidence="4 5" id="KW-0472">Membrane</keyword>
<dbReference type="Gene3D" id="1.20.1420.30">
    <property type="entry name" value="NCX, central ion-binding region"/>
    <property type="match status" value="1"/>
</dbReference>
<feature type="transmembrane region" description="Helical" evidence="5">
    <location>
        <begin position="103"/>
        <end position="124"/>
    </location>
</feature>
<feature type="transmembrane region" description="Helical" evidence="5">
    <location>
        <begin position="130"/>
        <end position="147"/>
    </location>
</feature>
<comment type="subcellular location">
    <subcellularLocation>
        <location evidence="1">Membrane</location>
        <topology evidence="1">Multi-pass membrane protein</topology>
    </subcellularLocation>
</comment>
<feature type="transmembrane region" description="Helical" evidence="5">
    <location>
        <begin position="267"/>
        <end position="286"/>
    </location>
</feature>
<evidence type="ECO:0000313" key="8">
    <source>
        <dbReference type="Proteomes" id="UP001301653"/>
    </source>
</evidence>
<evidence type="ECO:0000256" key="4">
    <source>
        <dbReference type="ARBA" id="ARBA00023136"/>
    </source>
</evidence>
<feature type="transmembrane region" description="Helical" evidence="5">
    <location>
        <begin position="168"/>
        <end position="186"/>
    </location>
</feature>
<gene>
    <name evidence="7" type="ORF">VA603_12125</name>
</gene>
<dbReference type="EMBL" id="JAYFUH010000237">
    <property type="protein sequence ID" value="MEA5668286.1"/>
    <property type="molecule type" value="Genomic_DNA"/>
</dbReference>
<dbReference type="RefSeq" id="WP_132863272.1">
    <property type="nucleotide sequence ID" value="NZ_JAYFUH010000237.1"/>
</dbReference>
<evidence type="ECO:0000256" key="2">
    <source>
        <dbReference type="ARBA" id="ARBA00022692"/>
    </source>
</evidence>
<feature type="transmembrane region" description="Helical" evidence="5">
    <location>
        <begin position="240"/>
        <end position="261"/>
    </location>
</feature>
<name>A0ABU5V4K7_9GAMM</name>
<dbReference type="NCBIfam" id="TIGR00367">
    <property type="entry name" value="calcium/sodium antiporter"/>
    <property type="match status" value="1"/>
</dbReference>
<keyword evidence="8" id="KW-1185">Reference proteome</keyword>
<feature type="transmembrane region" description="Helical" evidence="5">
    <location>
        <begin position="206"/>
        <end position="228"/>
    </location>
</feature>
<dbReference type="PANTHER" id="PTHR10846">
    <property type="entry name" value="SODIUM/POTASSIUM/CALCIUM EXCHANGER"/>
    <property type="match status" value="1"/>
</dbReference>
<evidence type="ECO:0000256" key="3">
    <source>
        <dbReference type="ARBA" id="ARBA00022989"/>
    </source>
</evidence>
<evidence type="ECO:0000313" key="7">
    <source>
        <dbReference type="EMBL" id="MEA5668286.1"/>
    </source>
</evidence>
<organism evidence="7 8">
    <name type="scientific">Stenotrophomonas capsici</name>
    <dbReference type="NCBI Taxonomy" id="3110230"/>
    <lineage>
        <taxon>Bacteria</taxon>
        <taxon>Pseudomonadati</taxon>
        <taxon>Pseudomonadota</taxon>
        <taxon>Gammaproteobacteria</taxon>
        <taxon>Lysobacterales</taxon>
        <taxon>Lysobacteraceae</taxon>
        <taxon>Stenotrophomonas</taxon>
    </lineage>
</organism>
<dbReference type="Pfam" id="PF01699">
    <property type="entry name" value="Na_Ca_ex"/>
    <property type="match status" value="2"/>
</dbReference>
<feature type="transmembrane region" description="Helical" evidence="5">
    <location>
        <begin position="298"/>
        <end position="315"/>
    </location>
</feature>
<dbReference type="PANTHER" id="PTHR10846:SF8">
    <property type="entry name" value="INNER MEMBRANE PROTEIN YRBG"/>
    <property type="match status" value="1"/>
</dbReference>
<dbReference type="InterPro" id="IPR004837">
    <property type="entry name" value="NaCa_Exmemb"/>
</dbReference>
<reference evidence="7 8" key="1">
    <citation type="submission" date="2023-12" db="EMBL/GenBank/DDBJ databases">
        <title>Stenotrophomonas guangdongensis sp. nov., isolated from wilted pepper plants (Capsicum annuum).</title>
        <authorList>
            <person name="Qiu M."/>
            <person name="Li Y."/>
            <person name="Liu Q."/>
            <person name="Zhang X."/>
            <person name="Huang Y."/>
            <person name="Guo R."/>
            <person name="Hu M."/>
            <person name="Zhou J."/>
            <person name="Zhou X."/>
        </authorList>
    </citation>
    <scope>NUCLEOTIDE SEQUENCE [LARGE SCALE GENOMIC DNA]</scope>
    <source>
        <strain evidence="7 8">MH1</strain>
    </source>
</reference>
<dbReference type="Proteomes" id="UP001301653">
    <property type="component" value="Unassembled WGS sequence"/>
</dbReference>
<proteinExistence type="predicted"/>
<feature type="domain" description="Sodium/calcium exchanger membrane region" evidence="6">
    <location>
        <begin position="4"/>
        <end position="144"/>
    </location>
</feature>
<evidence type="ECO:0000256" key="1">
    <source>
        <dbReference type="ARBA" id="ARBA00004141"/>
    </source>
</evidence>
<accession>A0ABU5V4K7</accession>
<evidence type="ECO:0000259" key="6">
    <source>
        <dbReference type="Pfam" id="PF01699"/>
    </source>
</evidence>
<feature type="domain" description="Sodium/calcium exchanger membrane region" evidence="6">
    <location>
        <begin position="173"/>
        <end position="308"/>
    </location>
</feature>
<protein>
    <submittedName>
        <fullName evidence="7">Calcium/sodium antiporter</fullName>
    </submittedName>
</protein>
<dbReference type="InterPro" id="IPR044880">
    <property type="entry name" value="NCX_ion-bd_dom_sf"/>
</dbReference>
<dbReference type="InterPro" id="IPR004481">
    <property type="entry name" value="K/Na/Ca-exchanger"/>
</dbReference>
<keyword evidence="2 5" id="KW-0812">Transmembrane</keyword>
<evidence type="ECO:0000256" key="5">
    <source>
        <dbReference type="SAM" id="Phobius"/>
    </source>
</evidence>
<keyword evidence="3 5" id="KW-1133">Transmembrane helix</keyword>